<dbReference type="EMBL" id="MW315772">
    <property type="protein sequence ID" value="QQY84809.1"/>
    <property type="molecule type" value="Genomic_DNA"/>
</dbReference>
<name>A0A7U1AQ04_9CHLO</name>
<protein>
    <submittedName>
        <fullName evidence="1">Uncharacterized protein</fullName>
    </submittedName>
</protein>
<dbReference type="AlphaFoldDB" id="A0A7U1AQ04"/>
<accession>A0A7U1AQ04</accession>
<proteinExistence type="predicted"/>
<geneLocation type="chloroplast" evidence="1"/>
<keyword evidence="1" id="KW-0150">Chloroplast</keyword>
<organism evidence="1">
    <name type="scientific">Chaetophora lobata</name>
    <dbReference type="NCBI Taxonomy" id="1249516"/>
    <lineage>
        <taxon>Eukaryota</taxon>
        <taxon>Viridiplantae</taxon>
        <taxon>Chlorophyta</taxon>
        <taxon>core chlorophytes</taxon>
        <taxon>Chlorophyceae</taxon>
        <taxon>OCC clade</taxon>
        <taxon>Chaetophorales</taxon>
        <taxon>Chaetophoraceae</taxon>
        <taxon>Chaetophora</taxon>
    </lineage>
</organism>
<keyword evidence="1" id="KW-0934">Plastid</keyword>
<sequence length="159" mass="17997">MIKLFLKCVKGVQVKHALLFQLKMLKKCVKTGRFDSNLQSKLGSLPKKPRKPSTRTNNSKIAFEKGMIWVHEDGLRLVIGPEAYASPFELAEALAAYPHWGSYQTIKTKYLATASKTSTTLYVGIIKLISGWRDQKTGKCIYRVGPWRLEGILLDELKK</sequence>
<gene>
    <name evidence="1" type="primary">orf159</name>
</gene>
<reference evidence="1" key="1">
    <citation type="submission" date="2020-11" db="EMBL/GenBank/DDBJ databases">
        <title>The Chloroplast Genome of the Green Alga Chaetophora lobata.</title>
        <authorList>
            <person name="Liu B."/>
        </authorList>
    </citation>
    <scope>NUCLEOTIDE SEQUENCE</scope>
</reference>
<evidence type="ECO:0000313" key="1">
    <source>
        <dbReference type="EMBL" id="QQY84809.1"/>
    </source>
</evidence>